<protein>
    <submittedName>
        <fullName evidence="2">Zinc ribbon domain-containing protein</fullName>
    </submittedName>
</protein>
<keyword evidence="1" id="KW-0472">Membrane</keyword>
<reference evidence="2" key="1">
    <citation type="submission" date="2022-06" db="EMBL/GenBank/DDBJ databases">
        <title>Aquibacillus sp. a new bacterium isolated from soil saline samples.</title>
        <authorList>
            <person name="Galisteo C."/>
            <person name="De La Haba R."/>
            <person name="Sanchez-Porro C."/>
            <person name="Ventosa A."/>
        </authorList>
    </citation>
    <scope>NUCLEOTIDE SEQUENCE</scope>
    <source>
        <strain evidence="2">JCM 12387</strain>
    </source>
</reference>
<dbReference type="InterPro" id="IPR011990">
    <property type="entry name" value="TPR-like_helical_dom_sf"/>
</dbReference>
<dbReference type="SUPFAM" id="SSF48452">
    <property type="entry name" value="TPR-like"/>
    <property type="match status" value="1"/>
</dbReference>
<gene>
    <name evidence="2" type="ORF">NC661_09810</name>
</gene>
<sequence length="356" mass="41115">MHKNIQRNYRLWYVPIVMIFIGLITIGLYYLHLEDQEKLAKKAFTQGEQLALDGNYHEAMTSFEEANKLKSNFPSASLSKDFMEIALKVQSKLILAKNYKEKRQFQEAFTLINEAENNIKNYNGDVVSHLVNDIVAERTDTKINQLREKTENNPSIDQLKLLLWEAEAIKHEVAQEIAANIREKIVAHAFSNANEQLKEKQFSNAREIVDEGIKYAPDSEKLLSLKTTIEKEKTAFETALEQRIEQAMSAAEQEREINKNDAVELEDVNVEEDEENNIVVSGKIQSVATVPINSISVEYMLLNSDDEVITSNEVYVYPDTLYPDEEGKFEFTHFDEDIKKNEQLKVKIEKIKWFLD</sequence>
<keyword evidence="1" id="KW-0812">Transmembrane</keyword>
<dbReference type="RefSeq" id="WP_259865875.1">
    <property type="nucleotide sequence ID" value="NZ_JAMQJZ010000006.1"/>
</dbReference>
<dbReference type="EMBL" id="JAMQJZ010000006">
    <property type="protein sequence ID" value="MDC3420663.1"/>
    <property type="molecule type" value="Genomic_DNA"/>
</dbReference>
<accession>A0A9X3WL87</accession>
<evidence type="ECO:0000313" key="3">
    <source>
        <dbReference type="Proteomes" id="UP001145072"/>
    </source>
</evidence>
<dbReference type="Proteomes" id="UP001145072">
    <property type="component" value="Unassembled WGS sequence"/>
</dbReference>
<dbReference type="AlphaFoldDB" id="A0A9X3WL87"/>
<evidence type="ECO:0000313" key="2">
    <source>
        <dbReference type="EMBL" id="MDC3420663.1"/>
    </source>
</evidence>
<organism evidence="2 3">
    <name type="scientific">Aquibacillus koreensis</name>
    <dbReference type="NCBI Taxonomy" id="279446"/>
    <lineage>
        <taxon>Bacteria</taxon>
        <taxon>Bacillati</taxon>
        <taxon>Bacillota</taxon>
        <taxon>Bacilli</taxon>
        <taxon>Bacillales</taxon>
        <taxon>Bacillaceae</taxon>
        <taxon>Aquibacillus</taxon>
    </lineage>
</organism>
<proteinExistence type="predicted"/>
<keyword evidence="3" id="KW-1185">Reference proteome</keyword>
<name>A0A9X3WL87_9BACI</name>
<keyword evidence="1" id="KW-1133">Transmembrane helix</keyword>
<evidence type="ECO:0000256" key="1">
    <source>
        <dbReference type="SAM" id="Phobius"/>
    </source>
</evidence>
<feature type="transmembrane region" description="Helical" evidence="1">
    <location>
        <begin position="12"/>
        <end position="31"/>
    </location>
</feature>
<comment type="caution">
    <text evidence="2">The sequence shown here is derived from an EMBL/GenBank/DDBJ whole genome shotgun (WGS) entry which is preliminary data.</text>
</comment>